<dbReference type="AlphaFoldDB" id="A0A2Z6N5D2"/>
<evidence type="ECO:0000313" key="1">
    <source>
        <dbReference type="EMBL" id="GAU32002.1"/>
    </source>
</evidence>
<keyword evidence="2" id="KW-1185">Reference proteome</keyword>
<gene>
    <name evidence="1" type="ORF">TSUD_143260</name>
</gene>
<name>A0A2Z6N5D2_TRISU</name>
<protein>
    <submittedName>
        <fullName evidence="1">Uncharacterized protein</fullName>
    </submittedName>
</protein>
<organism evidence="1 2">
    <name type="scientific">Trifolium subterraneum</name>
    <name type="common">Subterranean clover</name>
    <dbReference type="NCBI Taxonomy" id="3900"/>
    <lineage>
        <taxon>Eukaryota</taxon>
        <taxon>Viridiplantae</taxon>
        <taxon>Streptophyta</taxon>
        <taxon>Embryophyta</taxon>
        <taxon>Tracheophyta</taxon>
        <taxon>Spermatophyta</taxon>
        <taxon>Magnoliopsida</taxon>
        <taxon>eudicotyledons</taxon>
        <taxon>Gunneridae</taxon>
        <taxon>Pentapetalae</taxon>
        <taxon>rosids</taxon>
        <taxon>fabids</taxon>
        <taxon>Fabales</taxon>
        <taxon>Fabaceae</taxon>
        <taxon>Papilionoideae</taxon>
        <taxon>50 kb inversion clade</taxon>
        <taxon>NPAAA clade</taxon>
        <taxon>Hologalegina</taxon>
        <taxon>IRL clade</taxon>
        <taxon>Trifolieae</taxon>
        <taxon>Trifolium</taxon>
    </lineage>
</organism>
<proteinExistence type="predicted"/>
<accession>A0A2Z6N5D2</accession>
<reference evidence="2" key="1">
    <citation type="journal article" date="2017" name="Front. Plant Sci.">
        <title>Climate Clever Clovers: New Paradigm to Reduce the Environmental Footprint of Ruminants by Breeding Low Methanogenic Forages Utilizing Haplotype Variation.</title>
        <authorList>
            <person name="Kaur P."/>
            <person name="Appels R."/>
            <person name="Bayer P.E."/>
            <person name="Keeble-Gagnere G."/>
            <person name="Wang J."/>
            <person name="Hirakawa H."/>
            <person name="Shirasawa K."/>
            <person name="Vercoe P."/>
            <person name="Stefanova K."/>
            <person name="Durmic Z."/>
            <person name="Nichols P."/>
            <person name="Revell C."/>
            <person name="Isobe S.N."/>
            <person name="Edwards D."/>
            <person name="Erskine W."/>
        </authorList>
    </citation>
    <scope>NUCLEOTIDE SEQUENCE [LARGE SCALE GENOMIC DNA]</scope>
    <source>
        <strain evidence="2">cv. Daliak</strain>
    </source>
</reference>
<evidence type="ECO:0000313" key="2">
    <source>
        <dbReference type="Proteomes" id="UP000242715"/>
    </source>
</evidence>
<dbReference type="Proteomes" id="UP000242715">
    <property type="component" value="Unassembled WGS sequence"/>
</dbReference>
<sequence>MDKMKQVTEEVPPQVREAWRKKFHEKFDKDPNWASRDLRFWNNDEAMHEGARAVFALAESRKMAKVANVTTKATTVEATDGEATAGVAKVTTKATVVEATAGVAKVTNKATDGVAKVTTKATDGVAKVTTKATAVEATAGVAKVTTEPRSLLR</sequence>
<dbReference type="EMBL" id="DF973475">
    <property type="protein sequence ID" value="GAU32002.1"/>
    <property type="molecule type" value="Genomic_DNA"/>
</dbReference>